<feature type="region of interest" description="Disordered" evidence="1">
    <location>
        <begin position="56"/>
        <end position="83"/>
    </location>
</feature>
<organism evidence="2">
    <name type="scientific">Sesamum angustifolium</name>
    <dbReference type="NCBI Taxonomy" id="2727405"/>
    <lineage>
        <taxon>Eukaryota</taxon>
        <taxon>Viridiplantae</taxon>
        <taxon>Streptophyta</taxon>
        <taxon>Embryophyta</taxon>
        <taxon>Tracheophyta</taxon>
        <taxon>Spermatophyta</taxon>
        <taxon>Magnoliopsida</taxon>
        <taxon>eudicotyledons</taxon>
        <taxon>Gunneridae</taxon>
        <taxon>Pentapetalae</taxon>
        <taxon>asterids</taxon>
        <taxon>lamiids</taxon>
        <taxon>Lamiales</taxon>
        <taxon>Pedaliaceae</taxon>
        <taxon>Sesamum</taxon>
    </lineage>
</organism>
<feature type="compositionally biased region" description="Basic and acidic residues" evidence="1">
    <location>
        <begin position="57"/>
        <end position="83"/>
    </location>
</feature>
<proteinExistence type="predicted"/>
<gene>
    <name evidence="2" type="ORF">Sangu_0382300</name>
</gene>
<sequence length="83" mass="9622">MAALEVSSTTQEFKASVFFQGLLGEDLFKSLAKKPTFKFDALLDRVEKYINIGDAQVSKREGRREKRKEMKEEVFSKKPRTDF</sequence>
<dbReference type="AlphaFoldDB" id="A0AAW2QSE7"/>
<name>A0AAW2QSE7_9LAMI</name>
<comment type="caution">
    <text evidence="2">The sequence shown here is derived from an EMBL/GenBank/DDBJ whole genome shotgun (WGS) entry which is preliminary data.</text>
</comment>
<dbReference type="EMBL" id="JACGWK010000002">
    <property type="protein sequence ID" value="KAL0370642.1"/>
    <property type="molecule type" value="Genomic_DNA"/>
</dbReference>
<reference evidence="2" key="1">
    <citation type="submission" date="2020-06" db="EMBL/GenBank/DDBJ databases">
        <authorList>
            <person name="Li T."/>
            <person name="Hu X."/>
            <person name="Zhang T."/>
            <person name="Song X."/>
            <person name="Zhang H."/>
            <person name="Dai N."/>
            <person name="Sheng W."/>
            <person name="Hou X."/>
            <person name="Wei L."/>
        </authorList>
    </citation>
    <scope>NUCLEOTIDE SEQUENCE</scope>
    <source>
        <strain evidence="2">G01</strain>
        <tissue evidence="2">Leaf</tissue>
    </source>
</reference>
<evidence type="ECO:0000256" key="1">
    <source>
        <dbReference type="SAM" id="MobiDB-lite"/>
    </source>
</evidence>
<protein>
    <submittedName>
        <fullName evidence="2">Uncharacterized protein</fullName>
    </submittedName>
</protein>
<reference evidence="2" key="2">
    <citation type="journal article" date="2024" name="Plant">
        <title>Genomic evolution and insights into agronomic trait innovations of Sesamum species.</title>
        <authorList>
            <person name="Miao H."/>
            <person name="Wang L."/>
            <person name="Qu L."/>
            <person name="Liu H."/>
            <person name="Sun Y."/>
            <person name="Le M."/>
            <person name="Wang Q."/>
            <person name="Wei S."/>
            <person name="Zheng Y."/>
            <person name="Lin W."/>
            <person name="Duan Y."/>
            <person name="Cao H."/>
            <person name="Xiong S."/>
            <person name="Wang X."/>
            <person name="Wei L."/>
            <person name="Li C."/>
            <person name="Ma Q."/>
            <person name="Ju M."/>
            <person name="Zhao R."/>
            <person name="Li G."/>
            <person name="Mu C."/>
            <person name="Tian Q."/>
            <person name="Mei H."/>
            <person name="Zhang T."/>
            <person name="Gao T."/>
            <person name="Zhang H."/>
        </authorList>
    </citation>
    <scope>NUCLEOTIDE SEQUENCE</scope>
    <source>
        <strain evidence="2">G01</strain>
    </source>
</reference>
<accession>A0AAW2QSE7</accession>
<evidence type="ECO:0000313" key="2">
    <source>
        <dbReference type="EMBL" id="KAL0370642.1"/>
    </source>
</evidence>